<evidence type="ECO:0000313" key="1">
    <source>
        <dbReference type="EMBL" id="PJE50664.1"/>
    </source>
</evidence>
<accession>A0A2J0Q6T7</accession>
<protein>
    <submittedName>
        <fullName evidence="1">Uncharacterized protein</fullName>
    </submittedName>
</protein>
<organism evidence="1 2">
    <name type="scientific">Candidatus Yanofskybacteria bacterium CG10_big_fil_rev_8_21_14_0_10_36_16</name>
    <dbReference type="NCBI Taxonomy" id="1975096"/>
    <lineage>
        <taxon>Bacteria</taxon>
        <taxon>Candidatus Yanofskyibacteriota</taxon>
    </lineage>
</organism>
<reference evidence="1 2" key="1">
    <citation type="submission" date="2017-09" db="EMBL/GenBank/DDBJ databases">
        <title>Depth-based differentiation of microbial function through sediment-hosted aquifers and enrichment of novel symbionts in the deep terrestrial subsurface.</title>
        <authorList>
            <person name="Probst A.J."/>
            <person name="Ladd B."/>
            <person name="Jarett J.K."/>
            <person name="Geller-Mcgrath D.E."/>
            <person name="Sieber C.M."/>
            <person name="Emerson J.B."/>
            <person name="Anantharaman K."/>
            <person name="Thomas B.C."/>
            <person name="Malmstrom R."/>
            <person name="Stieglmeier M."/>
            <person name="Klingl A."/>
            <person name="Woyke T."/>
            <person name="Ryan C.M."/>
            <person name="Banfield J.F."/>
        </authorList>
    </citation>
    <scope>NUCLEOTIDE SEQUENCE [LARGE SCALE GENOMIC DNA]</scope>
    <source>
        <strain evidence="1">CG10_big_fil_rev_8_21_14_0_10_36_16</strain>
    </source>
</reference>
<name>A0A2J0Q6T7_9BACT</name>
<proteinExistence type="predicted"/>
<evidence type="ECO:0000313" key="2">
    <source>
        <dbReference type="Proteomes" id="UP000228496"/>
    </source>
</evidence>
<gene>
    <name evidence="1" type="ORF">COV29_02930</name>
</gene>
<comment type="caution">
    <text evidence="1">The sequence shown here is derived from an EMBL/GenBank/DDBJ whole genome shotgun (WGS) entry which is preliminary data.</text>
</comment>
<dbReference type="EMBL" id="PCXQ01000005">
    <property type="protein sequence ID" value="PJE50664.1"/>
    <property type="molecule type" value="Genomic_DNA"/>
</dbReference>
<dbReference type="AlphaFoldDB" id="A0A2J0Q6T7"/>
<sequence>MPEQKELFDFKLEEPKKEVKKPKLKTTREKKLGIKIGGWEQHGWADYDSHYRKRIRSTKKEHRCEGCGNMMPPGSHIMSLAEKIRDKKTKKMRPDFDNIEYFHLPGTCSKSNYDDEDIKI</sequence>
<dbReference type="Proteomes" id="UP000228496">
    <property type="component" value="Unassembled WGS sequence"/>
</dbReference>